<keyword evidence="10" id="KW-0472">Membrane</keyword>
<keyword evidence="5" id="KW-0547">Nucleotide-binding</keyword>
<evidence type="ECO:0000256" key="3">
    <source>
        <dbReference type="ARBA" id="ARBA00022692"/>
    </source>
</evidence>
<dbReference type="Gene3D" id="3.40.50.1000">
    <property type="entry name" value="HAD superfamily/HAD-like"/>
    <property type="match status" value="1"/>
</dbReference>
<comment type="caution">
    <text evidence="11">The sequence shown here is derived from an EMBL/GenBank/DDBJ whole genome shotgun (WGS) entry which is preliminary data.</text>
</comment>
<evidence type="ECO:0000256" key="1">
    <source>
        <dbReference type="ARBA" id="ARBA00004141"/>
    </source>
</evidence>
<keyword evidence="4" id="KW-0479">Metal-binding</keyword>
<dbReference type="GO" id="GO:0016020">
    <property type="term" value="C:membrane"/>
    <property type="evidence" value="ECO:0007669"/>
    <property type="project" value="UniProtKB-SubCell"/>
</dbReference>
<dbReference type="PANTHER" id="PTHR45630">
    <property type="entry name" value="CATION-TRANSPORTING ATPASE-RELATED"/>
    <property type="match status" value="1"/>
</dbReference>
<keyword evidence="3" id="KW-0812">Transmembrane</keyword>
<dbReference type="GO" id="GO:0005524">
    <property type="term" value="F:ATP binding"/>
    <property type="evidence" value="ECO:0007669"/>
    <property type="project" value="UniProtKB-KW"/>
</dbReference>
<keyword evidence="9" id="KW-1133">Transmembrane helix</keyword>
<evidence type="ECO:0000256" key="4">
    <source>
        <dbReference type="ARBA" id="ARBA00022723"/>
    </source>
</evidence>
<dbReference type="PANTHER" id="PTHR45630:SF8">
    <property type="entry name" value="CATION-TRANSPORTING ATPASE"/>
    <property type="match status" value="1"/>
</dbReference>
<name>A0A164FPN4_9CRUS</name>
<dbReference type="EMBL" id="LRGB01018906">
    <property type="protein sequence ID" value="KZR98015.1"/>
    <property type="molecule type" value="Genomic_DNA"/>
</dbReference>
<accession>A0A164FPN4</accession>
<dbReference type="GO" id="GO:0015203">
    <property type="term" value="F:polyamine transmembrane transporter activity"/>
    <property type="evidence" value="ECO:0007669"/>
    <property type="project" value="TreeGrafter"/>
</dbReference>
<dbReference type="InterPro" id="IPR023298">
    <property type="entry name" value="ATPase_P-typ_TM_dom_sf"/>
</dbReference>
<dbReference type="InterPro" id="IPR023214">
    <property type="entry name" value="HAD_sf"/>
</dbReference>
<evidence type="ECO:0000313" key="12">
    <source>
        <dbReference type="Proteomes" id="UP000076858"/>
    </source>
</evidence>
<dbReference type="GO" id="GO:0006874">
    <property type="term" value="P:intracellular calcium ion homeostasis"/>
    <property type="evidence" value="ECO:0007669"/>
    <property type="project" value="TreeGrafter"/>
</dbReference>
<evidence type="ECO:0000256" key="9">
    <source>
        <dbReference type="ARBA" id="ARBA00022989"/>
    </source>
</evidence>
<dbReference type="GO" id="GO:0019829">
    <property type="term" value="F:ATPase-coupled monoatomic cation transmembrane transporter activity"/>
    <property type="evidence" value="ECO:0007669"/>
    <property type="project" value="TreeGrafter"/>
</dbReference>
<protein>
    <submittedName>
        <fullName evidence="11">Putative Cation-transporting ATPase</fullName>
    </submittedName>
</protein>
<evidence type="ECO:0000256" key="7">
    <source>
        <dbReference type="ARBA" id="ARBA00022842"/>
    </source>
</evidence>
<dbReference type="AlphaFoldDB" id="A0A164FPN4"/>
<dbReference type="InterPro" id="IPR018303">
    <property type="entry name" value="ATPase_P-typ_P_site"/>
</dbReference>
<keyword evidence="2" id="KW-0597">Phosphoprotein</keyword>
<keyword evidence="8" id="KW-1278">Translocase</keyword>
<evidence type="ECO:0000313" key="11">
    <source>
        <dbReference type="EMBL" id="KZR98015.1"/>
    </source>
</evidence>
<dbReference type="STRING" id="35525.A0A164FPN4"/>
<gene>
    <name evidence="11" type="ORF">APZ42_006781</name>
</gene>
<dbReference type="Proteomes" id="UP000076858">
    <property type="component" value="Unassembled WGS sequence"/>
</dbReference>
<dbReference type="PROSITE" id="PS00154">
    <property type="entry name" value="ATPASE_E1_E2"/>
    <property type="match status" value="1"/>
</dbReference>
<keyword evidence="6" id="KW-0067">ATP-binding</keyword>
<dbReference type="SUPFAM" id="SSF81665">
    <property type="entry name" value="Calcium ATPase, transmembrane domain M"/>
    <property type="match status" value="1"/>
</dbReference>
<dbReference type="GO" id="GO:0046872">
    <property type="term" value="F:metal ion binding"/>
    <property type="evidence" value="ECO:0007669"/>
    <property type="project" value="UniProtKB-KW"/>
</dbReference>
<dbReference type="Gene3D" id="1.20.1110.10">
    <property type="entry name" value="Calcium-transporting ATPase, transmembrane domain"/>
    <property type="match status" value="1"/>
</dbReference>
<evidence type="ECO:0000256" key="8">
    <source>
        <dbReference type="ARBA" id="ARBA00022967"/>
    </source>
</evidence>
<evidence type="ECO:0000256" key="2">
    <source>
        <dbReference type="ARBA" id="ARBA00022553"/>
    </source>
</evidence>
<organism evidence="11 12">
    <name type="scientific">Daphnia magna</name>
    <dbReference type="NCBI Taxonomy" id="35525"/>
    <lineage>
        <taxon>Eukaryota</taxon>
        <taxon>Metazoa</taxon>
        <taxon>Ecdysozoa</taxon>
        <taxon>Arthropoda</taxon>
        <taxon>Crustacea</taxon>
        <taxon>Branchiopoda</taxon>
        <taxon>Diplostraca</taxon>
        <taxon>Cladocera</taxon>
        <taxon>Anomopoda</taxon>
        <taxon>Daphniidae</taxon>
        <taxon>Daphnia</taxon>
    </lineage>
</organism>
<evidence type="ECO:0000256" key="5">
    <source>
        <dbReference type="ARBA" id="ARBA00022741"/>
    </source>
</evidence>
<keyword evidence="7" id="KW-0460">Magnesium</keyword>
<dbReference type="InterPro" id="IPR006544">
    <property type="entry name" value="P-type_TPase_V"/>
</dbReference>
<proteinExistence type="predicted"/>
<reference evidence="11 12" key="1">
    <citation type="submission" date="2016-03" db="EMBL/GenBank/DDBJ databases">
        <title>EvidentialGene: Evidence-directed Construction of Genes on Genomes.</title>
        <authorList>
            <person name="Gilbert D.G."/>
            <person name="Choi J.-H."/>
            <person name="Mockaitis K."/>
            <person name="Colbourne J."/>
            <person name="Pfrender M."/>
        </authorList>
    </citation>
    <scope>NUCLEOTIDE SEQUENCE [LARGE SCALE GENOMIC DNA]</scope>
    <source>
        <strain evidence="11 12">Xinb3</strain>
        <tissue evidence="11">Complete organism</tissue>
    </source>
</reference>
<dbReference type="GO" id="GO:0140358">
    <property type="term" value="F:P-type transmembrane transporter activity"/>
    <property type="evidence" value="ECO:0007669"/>
    <property type="project" value="InterPro"/>
</dbReference>
<evidence type="ECO:0000256" key="10">
    <source>
        <dbReference type="ARBA" id="ARBA00023136"/>
    </source>
</evidence>
<sequence>SLDIVTFVVPPMLPAALTATTAFAQRRLRDKKIFCLSAKHISLSGGVDVACFDKTGTLTETDIDLAGAIPIQEGEFRKPVPQLSTLPETHPLLQAAATCHTLIKVNDQMSGYSIDRKMFDATKWNFVNGPPGVNSAYGVETPFLVSSPLWNEKRESSFSPLAFSIRISRQTNDGDCPAEGKQTLQCIHQRGSRNHCRALRSLPSNYYAVLKHYTIQG</sequence>
<comment type="subcellular location">
    <subcellularLocation>
        <location evidence="1">Membrane</location>
        <topology evidence="1">Multi-pass membrane protein</topology>
    </subcellularLocation>
</comment>
<evidence type="ECO:0000256" key="6">
    <source>
        <dbReference type="ARBA" id="ARBA00022840"/>
    </source>
</evidence>
<feature type="non-terminal residue" evidence="11">
    <location>
        <position position="1"/>
    </location>
</feature>
<keyword evidence="12" id="KW-1185">Reference proteome</keyword>
<feature type="non-terminal residue" evidence="11">
    <location>
        <position position="217"/>
    </location>
</feature>